<sequence length="993" mass="112947">MNSGIMVRLRQSSVLLFFFLILVLNEHGGYAADCAQRRFVRSSFEQSAVLNNKWYMVGGRALYNCSDGTSQWLPFPGLRWINQSDSDMGLHFNTIPSSVPNTAMGALWADGTDRIYLFGGQYFNTFPNSSAYVTPPSEIEHIWSYNDKNQIWEKEDVTNPPAYRLAHGASISVPESGKAYWLGGWADNSTTAGMNSRVYENRLIQFDMKAKRFEYFEIPKELGHYMYEGTKLLIGERKVGAGMVWVPYGEEGILVVLGGARCFDDFCGERDYHPLYIVPVFDIASKKWFAPGAISGRTDLSAQLWDWPAQRADFCMLRVSSFDEKVHAIYVWGGIAKDNVYRDDVWVLLLPMFLWIRVYDGPYGRYGASCGTAHERFMMFSGGERRIGSNIGVLDLTGVAITEWSGFTEGWDRLSPEAKYPNQEPWKYYVPEFSTFHLGSFIGNYIGNLGNEGEPRISHISRPFAGWIEREPEFQKILTTTPRPNPYAAKDYLTAAKSVPIVLLVMPIFLAFVYRLWSSIKGWYKRSRRRYQPISHGKTASAGSSTTSLTWKPFAARTPYLLLLATSSAALIIVIELLYRHSMNPALLPDYRTMHAEGSVYAALPEELGYYPTVDSRPRLGLYAFWDSESTDKKKARGQASRLERFDYFAWNYLPVIVAVFYGLLWGQCDAEIERIEPYYHLYKNGSTAKAKAGSETLNLDYHTFWAPLRLYQACKHQHWAPMLSSLAFINAFAVIPNLQNSLFSWESREGGTYAWSVSWDRVQIKTFKARFGVVDSTLARVIEAMLGLNLLCALLLMRLLWRRKTGLLHEPQGNLWLTELLNGRNGYQLLACEPDATSGHNGHPSRPIPLADRVENWARTHQCWTEFDTTSKTIQLKYKCPASHITVISPSSRSSLWGKLVGTVVKRGKWISLIWMKLGNILRPLSCRLVHQRQQFMINPFPIGLFILVMLTILSVTSWLLGLHVMAFKSRDNQVPLPPDLYLVVGVLIKVL</sequence>
<evidence type="ECO:0000256" key="2">
    <source>
        <dbReference type="SAM" id="SignalP"/>
    </source>
</evidence>
<keyword evidence="2" id="KW-0732">Signal</keyword>
<feature type="transmembrane region" description="Helical" evidence="1">
    <location>
        <begin position="560"/>
        <end position="579"/>
    </location>
</feature>
<feature type="transmembrane region" description="Helical" evidence="1">
    <location>
        <begin position="499"/>
        <end position="517"/>
    </location>
</feature>
<dbReference type="EMBL" id="ML119919">
    <property type="protein sequence ID" value="RPA71540.1"/>
    <property type="molecule type" value="Genomic_DNA"/>
</dbReference>
<dbReference type="InterPro" id="IPR021840">
    <property type="entry name" value="DUF3433"/>
</dbReference>
<name>A0A3N4HHM9_ASCIM</name>
<evidence type="ECO:0008006" key="5">
    <source>
        <dbReference type="Google" id="ProtNLM"/>
    </source>
</evidence>
<evidence type="ECO:0000313" key="3">
    <source>
        <dbReference type="EMBL" id="RPA71540.1"/>
    </source>
</evidence>
<keyword evidence="1" id="KW-0812">Transmembrane</keyword>
<dbReference type="PANTHER" id="PTHR37544">
    <property type="entry name" value="SPRAY-RELATED"/>
    <property type="match status" value="1"/>
</dbReference>
<feature type="transmembrane region" description="Helical" evidence="1">
    <location>
        <begin position="944"/>
        <end position="968"/>
    </location>
</feature>
<keyword evidence="4" id="KW-1185">Reference proteome</keyword>
<gene>
    <name evidence="3" type="ORF">BJ508DRAFT_89800</name>
</gene>
<feature type="transmembrane region" description="Helical" evidence="1">
    <location>
        <begin position="648"/>
        <end position="667"/>
    </location>
</feature>
<keyword evidence="1" id="KW-0472">Membrane</keyword>
<feature type="chain" id="PRO_5017974499" description="Galactose oxidase" evidence="2">
    <location>
        <begin position="32"/>
        <end position="993"/>
    </location>
</feature>
<dbReference type="SUPFAM" id="SSF117281">
    <property type="entry name" value="Kelch motif"/>
    <property type="match status" value="1"/>
</dbReference>
<dbReference type="SUPFAM" id="SSF50965">
    <property type="entry name" value="Galactose oxidase, central domain"/>
    <property type="match status" value="1"/>
</dbReference>
<dbReference type="InterPro" id="IPR015915">
    <property type="entry name" value="Kelch-typ_b-propeller"/>
</dbReference>
<feature type="transmembrane region" description="Helical" evidence="1">
    <location>
        <begin position="782"/>
        <end position="802"/>
    </location>
</feature>
<organism evidence="3 4">
    <name type="scientific">Ascobolus immersus RN42</name>
    <dbReference type="NCBI Taxonomy" id="1160509"/>
    <lineage>
        <taxon>Eukaryota</taxon>
        <taxon>Fungi</taxon>
        <taxon>Dikarya</taxon>
        <taxon>Ascomycota</taxon>
        <taxon>Pezizomycotina</taxon>
        <taxon>Pezizomycetes</taxon>
        <taxon>Pezizales</taxon>
        <taxon>Ascobolaceae</taxon>
        <taxon>Ascobolus</taxon>
    </lineage>
</organism>
<accession>A0A3N4HHM9</accession>
<feature type="signal peptide" evidence="2">
    <location>
        <begin position="1"/>
        <end position="31"/>
    </location>
</feature>
<proteinExistence type="predicted"/>
<dbReference type="STRING" id="1160509.A0A3N4HHM9"/>
<evidence type="ECO:0000256" key="1">
    <source>
        <dbReference type="SAM" id="Phobius"/>
    </source>
</evidence>
<dbReference type="InterPro" id="IPR011043">
    <property type="entry name" value="Gal_Oxase/kelch_b-propeller"/>
</dbReference>
<feature type="transmembrane region" description="Helical" evidence="1">
    <location>
        <begin position="720"/>
        <end position="739"/>
    </location>
</feature>
<dbReference type="OrthoDB" id="10251809at2759"/>
<protein>
    <recommendedName>
        <fullName evidence="5">Galactose oxidase</fullName>
    </recommendedName>
</protein>
<dbReference type="Gene3D" id="2.120.10.80">
    <property type="entry name" value="Kelch-type beta propeller"/>
    <property type="match status" value="2"/>
</dbReference>
<dbReference type="Pfam" id="PF11915">
    <property type="entry name" value="DUF3433"/>
    <property type="match status" value="1"/>
</dbReference>
<keyword evidence="1" id="KW-1133">Transmembrane helix</keyword>
<evidence type="ECO:0000313" key="4">
    <source>
        <dbReference type="Proteomes" id="UP000275078"/>
    </source>
</evidence>
<dbReference type="AlphaFoldDB" id="A0A3N4HHM9"/>
<reference evidence="3 4" key="1">
    <citation type="journal article" date="2018" name="Nat. Ecol. Evol.">
        <title>Pezizomycetes genomes reveal the molecular basis of ectomycorrhizal truffle lifestyle.</title>
        <authorList>
            <person name="Murat C."/>
            <person name="Payen T."/>
            <person name="Noel B."/>
            <person name="Kuo A."/>
            <person name="Morin E."/>
            <person name="Chen J."/>
            <person name="Kohler A."/>
            <person name="Krizsan K."/>
            <person name="Balestrini R."/>
            <person name="Da Silva C."/>
            <person name="Montanini B."/>
            <person name="Hainaut M."/>
            <person name="Levati E."/>
            <person name="Barry K.W."/>
            <person name="Belfiori B."/>
            <person name="Cichocki N."/>
            <person name="Clum A."/>
            <person name="Dockter R.B."/>
            <person name="Fauchery L."/>
            <person name="Guy J."/>
            <person name="Iotti M."/>
            <person name="Le Tacon F."/>
            <person name="Lindquist E.A."/>
            <person name="Lipzen A."/>
            <person name="Malagnac F."/>
            <person name="Mello A."/>
            <person name="Molinier V."/>
            <person name="Miyauchi S."/>
            <person name="Poulain J."/>
            <person name="Riccioni C."/>
            <person name="Rubini A."/>
            <person name="Sitrit Y."/>
            <person name="Splivallo R."/>
            <person name="Traeger S."/>
            <person name="Wang M."/>
            <person name="Zifcakova L."/>
            <person name="Wipf D."/>
            <person name="Zambonelli A."/>
            <person name="Paolocci F."/>
            <person name="Nowrousian M."/>
            <person name="Ottonello S."/>
            <person name="Baldrian P."/>
            <person name="Spatafora J.W."/>
            <person name="Henrissat B."/>
            <person name="Nagy L.G."/>
            <person name="Aury J.M."/>
            <person name="Wincker P."/>
            <person name="Grigoriev I.V."/>
            <person name="Bonfante P."/>
            <person name="Martin F.M."/>
        </authorList>
    </citation>
    <scope>NUCLEOTIDE SEQUENCE [LARGE SCALE GENOMIC DNA]</scope>
    <source>
        <strain evidence="3 4">RN42</strain>
    </source>
</reference>
<dbReference type="PANTHER" id="PTHR37544:SF1">
    <property type="entry name" value="PHOSPHORIBOSYLAMINOIMIDAZOLE-SUCCINOCARBOXAMIDE SYNTHASE"/>
    <property type="match status" value="1"/>
</dbReference>
<dbReference type="Proteomes" id="UP000275078">
    <property type="component" value="Unassembled WGS sequence"/>
</dbReference>